<dbReference type="FunFam" id="3.40.640.10:FF:000048">
    <property type="entry name" value="tyrosine aminotransferase"/>
    <property type="match status" value="1"/>
</dbReference>
<dbReference type="AlphaFoldDB" id="A0AAD4S380"/>
<dbReference type="PANTHER" id="PTHR45744:SF11">
    <property type="entry name" value="TYROSINE AMINOTRANSFERASE"/>
    <property type="match status" value="1"/>
</dbReference>
<dbReference type="Pfam" id="PF00155">
    <property type="entry name" value="Aminotran_1_2"/>
    <property type="match status" value="1"/>
</dbReference>
<dbReference type="GO" id="GO:0030170">
    <property type="term" value="F:pyridoxal phosphate binding"/>
    <property type="evidence" value="ECO:0007669"/>
    <property type="project" value="InterPro"/>
</dbReference>
<dbReference type="SUPFAM" id="SSF53383">
    <property type="entry name" value="PLP-dependent transferases"/>
    <property type="match status" value="1"/>
</dbReference>
<dbReference type="InterPro" id="IPR005958">
    <property type="entry name" value="TyrNic_aminoTrfase"/>
</dbReference>
<keyword evidence="8" id="KW-1185">Reference proteome</keyword>
<dbReference type="PANTHER" id="PTHR45744">
    <property type="entry name" value="TYROSINE AMINOTRANSFERASE"/>
    <property type="match status" value="1"/>
</dbReference>
<reference evidence="7" key="1">
    <citation type="submission" date="2022-04" db="EMBL/GenBank/DDBJ databases">
        <title>A functionally conserved STORR gene fusion in Papaver species that diverged 16.8 million years ago.</title>
        <authorList>
            <person name="Catania T."/>
        </authorList>
    </citation>
    <scope>NUCLEOTIDE SEQUENCE</scope>
    <source>
        <strain evidence="7">S-188037</strain>
    </source>
</reference>
<feature type="modified residue" description="N6-(pyridoxal phosphate)lysine" evidence="5">
    <location>
        <position position="253"/>
    </location>
</feature>
<dbReference type="InterPro" id="IPR004839">
    <property type="entry name" value="Aminotransferase_I/II_large"/>
</dbReference>
<dbReference type="GO" id="GO:0006572">
    <property type="term" value="P:L-tyrosine catabolic process"/>
    <property type="evidence" value="ECO:0007669"/>
    <property type="project" value="TreeGrafter"/>
</dbReference>
<comment type="cofactor">
    <cofactor evidence="1 4 5">
        <name>pyridoxal 5'-phosphate</name>
        <dbReference type="ChEBI" id="CHEBI:597326"/>
    </cofactor>
</comment>
<sequence length="457" mass="50548">MGSLNNGGKKFVRRNEKLKTGSDISIGGALDILRSNLNAKDERPTIPLGHGDPSPFSCFRTTHVADDALANAVKSAKFNSYAPVGGILPARRAVAEYLSRDLPYTLSADDVCLTSGCRQAIEVIISVLSYPGANILIPKPGYPHYDACASANNLEIRHFDLIPEKAWEIDLEAVEDLADENTVAIVVINPGNPCGNVYSYEHLKKVAETAKRLGIPVIADEVYGHLTFGNNPFVPMGVFGSTVPVFTLGSISKRWLVPGWRLGWLVITDPKGYLKEVEVVGSIKQYLNMSNNPASVIQGAIPQILENTKEDFFENTISLLRQALDICVEEIKEIACINLLQKPEGSMFVMVKLDTSLLEDISDDMDFCIKLAREEKVIILPGIVLGLKNWLRITFSIDLPSLKDAMERMKSFCQRHAKPQYLKLDRRLTSEGYLPGSNLQSLEFHESSELKSQTRNI</sequence>
<organism evidence="7 8">
    <name type="scientific">Papaver atlanticum</name>
    <dbReference type="NCBI Taxonomy" id="357466"/>
    <lineage>
        <taxon>Eukaryota</taxon>
        <taxon>Viridiplantae</taxon>
        <taxon>Streptophyta</taxon>
        <taxon>Embryophyta</taxon>
        <taxon>Tracheophyta</taxon>
        <taxon>Spermatophyta</taxon>
        <taxon>Magnoliopsida</taxon>
        <taxon>Ranunculales</taxon>
        <taxon>Papaveraceae</taxon>
        <taxon>Papaveroideae</taxon>
        <taxon>Papaver</taxon>
    </lineage>
</organism>
<dbReference type="GO" id="GO:0004838">
    <property type="term" value="F:L-tyrosine-2-oxoglutarate transaminase activity"/>
    <property type="evidence" value="ECO:0007669"/>
    <property type="project" value="TreeGrafter"/>
</dbReference>
<dbReference type="InterPro" id="IPR015422">
    <property type="entry name" value="PyrdxlP-dep_Trfase_small"/>
</dbReference>
<proteinExistence type="inferred from homology"/>
<dbReference type="InterPro" id="IPR015421">
    <property type="entry name" value="PyrdxlP-dep_Trfase_major"/>
</dbReference>
<accession>A0AAD4S380</accession>
<dbReference type="NCBIfam" id="TIGR01265">
    <property type="entry name" value="tyr_nico_aTase"/>
    <property type="match status" value="1"/>
</dbReference>
<gene>
    <name evidence="7" type="ORF">MKW98_007688</name>
</gene>
<dbReference type="PROSITE" id="PS00105">
    <property type="entry name" value="AA_TRANSFER_CLASS_1"/>
    <property type="match status" value="1"/>
</dbReference>
<evidence type="ECO:0000256" key="5">
    <source>
        <dbReference type="PIRSR" id="PIRSR000517-1"/>
    </source>
</evidence>
<evidence type="ECO:0000256" key="2">
    <source>
        <dbReference type="ARBA" id="ARBA00007441"/>
    </source>
</evidence>
<dbReference type="CDD" id="cd00609">
    <property type="entry name" value="AAT_like"/>
    <property type="match status" value="1"/>
</dbReference>
<dbReference type="EMBL" id="JAJJMB010014612">
    <property type="protein sequence ID" value="KAI3859307.1"/>
    <property type="molecule type" value="Genomic_DNA"/>
</dbReference>
<dbReference type="Gene3D" id="3.90.1150.10">
    <property type="entry name" value="Aspartate Aminotransferase, domain 1"/>
    <property type="match status" value="1"/>
</dbReference>
<evidence type="ECO:0000259" key="6">
    <source>
        <dbReference type="Pfam" id="PF00155"/>
    </source>
</evidence>
<comment type="similarity">
    <text evidence="2 4">Belongs to the class-I pyridoxal-phosphate-dependent aminotransferase family.</text>
</comment>
<name>A0AAD4S380_9MAGN</name>
<keyword evidence="3 4" id="KW-0663">Pyridoxal phosphate</keyword>
<dbReference type="Gene3D" id="3.40.640.10">
    <property type="entry name" value="Type I PLP-dependent aspartate aminotransferase-like (Major domain)"/>
    <property type="match status" value="1"/>
</dbReference>
<dbReference type="FunFam" id="3.90.1150.10:FF:000040">
    <property type="entry name" value="Tyrosine aminotransferase"/>
    <property type="match status" value="1"/>
</dbReference>
<evidence type="ECO:0000256" key="3">
    <source>
        <dbReference type="ARBA" id="ARBA00022898"/>
    </source>
</evidence>
<evidence type="ECO:0000313" key="7">
    <source>
        <dbReference type="EMBL" id="KAI3859307.1"/>
    </source>
</evidence>
<feature type="domain" description="Aminotransferase class I/classII large" evidence="6">
    <location>
        <begin position="46"/>
        <end position="408"/>
    </location>
</feature>
<protein>
    <recommendedName>
        <fullName evidence="6">Aminotransferase class I/classII large domain-containing protein</fullName>
    </recommendedName>
</protein>
<evidence type="ECO:0000256" key="1">
    <source>
        <dbReference type="ARBA" id="ARBA00001933"/>
    </source>
</evidence>
<dbReference type="PIRSF" id="PIRSF000517">
    <property type="entry name" value="Tyr_transaminase"/>
    <property type="match status" value="1"/>
</dbReference>
<evidence type="ECO:0000256" key="4">
    <source>
        <dbReference type="PIRNR" id="PIRNR000517"/>
    </source>
</evidence>
<evidence type="ECO:0000313" key="8">
    <source>
        <dbReference type="Proteomes" id="UP001202328"/>
    </source>
</evidence>
<dbReference type="Proteomes" id="UP001202328">
    <property type="component" value="Unassembled WGS sequence"/>
</dbReference>
<comment type="caution">
    <text evidence="7">The sequence shown here is derived from an EMBL/GenBank/DDBJ whole genome shotgun (WGS) entry which is preliminary data.</text>
</comment>
<dbReference type="InterPro" id="IPR004838">
    <property type="entry name" value="NHTrfase_class1_PyrdxlP-BS"/>
</dbReference>
<dbReference type="InterPro" id="IPR015424">
    <property type="entry name" value="PyrdxlP-dep_Trfase"/>
</dbReference>